<dbReference type="Pfam" id="PF13481">
    <property type="entry name" value="AAA_25"/>
    <property type="match status" value="1"/>
</dbReference>
<comment type="caution">
    <text evidence="1">The sequence shown here is derived from an EMBL/GenBank/DDBJ whole genome shotgun (WGS) entry which is preliminary data.</text>
</comment>
<dbReference type="SUPFAM" id="SSF52540">
    <property type="entry name" value="P-loop containing nucleoside triphosphate hydrolases"/>
    <property type="match status" value="1"/>
</dbReference>
<accession>A0A7W9WW84</accession>
<organism evidence="1 2">
    <name type="scientific">Paraburkholderia bannensis</name>
    <dbReference type="NCBI Taxonomy" id="765414"/>
    <lineage>
        <taxon>Bacteria</taxon>
        <taxon>Pseudomonadati</taxon>
        <taxon>Pseudomonadota</taxon>
        <taxon>Betaproteobacteria</taxon>
        <taxon>Burkholderiales</taxon>
        <taxon>Burkholderiaceae</taxon>
        <taxon>Paraburkholderia</taxon>
    </lineage>
</organism>
<sequence length="363" mass="39320">MINETEIMRAVVANAERIVKTAPAQNGVVLVNAAELVPQPVEWLWNGWLARGKMHLLAGAPGQGKTTITVDFAATVTRGGQWPDGTPCEPGNVLIWSGEDDAADTLVPRLMAAGADLKRVDFISGVNINGELRPFDPARDMFSLREQTLRQGNIRLIIVDPIVSAVTGDSHKNTETRRALQPLVDLAHETGACLIGITHFSKGGQGADPTQRVIGSIAFAAVARVVMVAAKVRSDDGEDRRVLARSKSNIGPDNGGFEYHLEQCEPQKGIPASRIAWGAMLPGSAQELLTDPNEQCDESSSALDSATEFLREVLGTDVVPTKEVEREARQAGVALRTLRRAAQLLNVRKQRGAENKWYWSLPK</sequence>
<dbReference type="EMBL" id="JACHBW010000024">
    <property type="protein sequence ID" value="MBB6106226.1"/>
    <property type="molecule type" value="Genomic_DNA"/>
</dbReference>
<dbReference type="RefSeq" id="WP_183731108.1">
    <property type="nucleotide sequence ID" value="NZ_JACHBW010000024.1"/>
</dbReference>
<keyword evidence="2" id="KW-1185">Reference proteome</keyword>
<evidence type="ECO:0000313" key="1">
    <source>
        <dbReference type="EMBL" id="MBB6106226.1"/>
    </source>
</evidence>
<evidence type="ECO:0000313" key="2">
    <source>
        <dbReference type="Proteomes" id="UP000571554"/>
    </source>
</evidence>
<dbReference type="Gene3D" id="3.40.50.300">
    <property type="entry name" value="P-loop containing nucleotide triphosphate hydrolases"/>
    <property type="match status" value="1"/>
</dbReference>
<dbReference type="Proteomes" id="UP000571554">
    <property type="component" value="Unassembled WGS sequence"/>
</dbReference>
<dbReference type="AlphaFoldDB" id="A0A7W9WW84"/>
<name>A0A7W9WW84_9BURK</name>
<dbReference type="InterPro" id="IPR027417">
    <property type="entry name" value="P-loop_NTPase"/>
</dbReference>
<proteinExistence type="predicted"/>
<protein>
    <submittedName>
        <fullName evidence="1">RecA-family ATPase</fullName>
    </submittedName>
</protein>
<gene>
    <name evidence="1" type="ORF">F4827_006098</name>
</gene>
<reference evidence="1 2" key="1">
    <citation type="submission" date="2020-08" db="EMBL/GenBank/DDBJ databases">
        <title>Above-ground endophytic microbial communities from plants in different locations in the United States.</title>
        <authorList>
            <person name="Frank C."/>
        </authorList>
    </citation>
    <scope>NUCLEOTIDE SEQUENCE [LARGE SCALE GENOMIC DNA]</scope>
    <source>
        <strain evidence="1 2">WP4_2_2</strain>
    </source>
</reference>